<sequence length="358" mass="39898">MMRYSAAKGLLVSLLCTLLTTTYAQSPAEVKALIKEGVALYDAGKYDEAVLRYRQALKLAPDDFTAQYELALTYGSLGRPEEVVEMSKKLLLNEARADANVYVIYGTALDDLKKPREAVRIYQAGLKKFPDQGLLYYNLGVTQAGLQQYEEAIVSLQQAVRKNPGHASAHRVLGALTAAGGNRVPAVLEYLRFLQLEPLTERSAPNLALLDKLLARGVTPTSDSSVTISLDRDVLKQMNSRKSKPDNFGQADMLLSMKGAKDKALLSKGQLPTERLIEKLGTLLESLAEQKPATRPGFAWEYYVPYFIDLQRAGYLPTLAYLVQASRTAQPEVPQWLEQHSREVKELREWSKAYAWPK</sequence>
<evidence type="ECO:0000313" key="6">
    <source>
        <dbReference type="Proteomes" id="UP001499909"/>
    </source>
</evidence>
<keyword evidence="1" id="KW-0677">Repeat</keyword>
<organism evidence="5 6">
    <name type="scientific">Hymenobacter algoricola</name>
    <dbReference type="NCBI Taxonomy" id="486267"/>
    <lineage>
        <taxon>Bacteria</taxon>
        <taxon>Pseudomonadati</taxon>
        <taxon>Bacteroidota</taxon>
        <taxon>Cytophagia</taxon>
        <taxon>Cytophagales</taxon>
        <taxon>Hymenobacteraceae</taxon>
        <taxon>Hymenobacter</taxon>
    </lineage>
</organism>
<gene>
    <name evidence="5" type="ORF">GCM10022406_13430</name>
</gene>
<evidence type="ECO:0000256" key="2">
    <source>
        <dbReference type="ARBA" id="ARBA00022803"/>
    </source>
</evidence>
<evidence type="ECO:0000313" key="5">
    <source>
        <dbReference type="EMBL" id="GAA3929267.1"/>
    </source>
</evidence>
<dbReference type="PANTHER" id="PTHR44943:SF8">
    <property type="entry name" value="TPR REPEAT-CONTAINING PROTEIN MJ0263"/>
    <property type="match status" value="1"/>
</dbReference>
<dbReference type="Proteomes" id="UP001499909">
    <property type="component" value="Unassembled WGS sequence"/>
</dbReference>
<comment type="caution">
    <text evidence="5">The sequence shown here is derived from an EMBL/GenBank/DDBJ whole genome shotgun (WGS) entry which is preliminary data.</text>
</comment>
<feature type="chain" id="PRO_5046611156" description="Tetratricopeptide repeat protein" evidence="4">
    <location>
        <begin position="25"/>
        <end position="358"/>
    </location>
</feature>
<dbReference type="PROSITE" id="PS50005">
    <property type="entry name" value="TPR"/>
    <property type="match status" value="2"/>
</dbReference>
<feature type="repeat" description="TPR" evidence="3">
    <location>
        <begin position="133"/>
        <end position="166"/>
    </location>
</feature>
<keyword evidence="6" id="KW-1185">Reference proteome</keyword>
<evidence type="ECO:0008006" key="7">
    <source>
        <dbReference type="Google" id="ProtNLM"/>
    </source>
</evidence>
<keyword evidence="2 3" id="KW-0802">TPR repeat</keyword>
<dbReference type="InterPro" id="IPR011990">
    <property type="entry name" value="TPR-like_helical_dom_sf"/>
</dbReference>
<dbReference type="Pfam" id="PF13414">
    <property type="entry name" value="TPR_11"/>
    <property type="match status" value="1"/>
</dbReference>
<dbReference type="PROSITE" id="PS50293">
    <property type="entry name" value="TPR_REGION"/>
    <property type="match status" value="1"/>
</dbReference>
<dbReference type="Pfam" id="PF13432">
    <property type="entry name" value="TPR_16"/>
    <property type="match status" value="1"/>
</dbReference>
<name>A0ABP7MSX8_9BACT</name>
<dbReference type="InterPro" id="IPR051685">
    <property type="entry name" value="Ycf3/AcsC/BcsC/TPR_MFPF"/>
</dbReference>
<keyword evidence="4" id="KW-0732">Signal</keyword>
<accession>A0ABP7MSX8</accession>
<evidence type="ECO:0000256" key="3">
    <source>
        <dbReference type="PROSITE-ProRule" id="PRU00339"/>
    </source>
</evidence>
<evidence type="ECO:0000256" key="4">
    <source>
        <dbReference type="SAM" id="SignalP"/>
    </source>
</evidence>
<feature type="signal peptide" evidence="4">
    <location>
        <begin position="1"/>
        <end position="24"/>
    </location>
</feature>
<feature type="repeat" description="TPR" evidence="3">
    <location>
        <begin position="30"/>
        <end position="63"/>
    </location>
</feature>
<evidence type="ECO:0000256" key="1">
    <source>
        <dbReference type="ARBA" id="ARBA00022737"/>
    </source>
</evidence>
<dbReference type="RefSeq" id="WP_345111834.1">
    <property type="nucleotide sequence ID" value="NZ_BAABDH010000021.1"/>
</dbReference>
<protein>
    <recommendedName>
        <fullName evidence="7">Tetratricopeptide repeat protein</fullName>
    </recommendedName>
</protein>
<dbReference type="SUPFAM" id="SSF48452">
    <property type="entry name" value="TPR-like"/>
    <property type="match status" value="1"/>
</dbReference>
<dbReference type="SMART" id="SM00028">
    <property type="entry name" value="TPR"/>
    <property type="match status" value="3"/>
</dbReference>
<proteinExistence type="predicted"/>
<dbReference type="InterPro" id="IPR019734">
    <property type="entry name" value="TPR_rpt"/>
</dbReference>
<reference evidence="6" key="1">
    <citation type="journal article" date="2019" name="Int. J. Syst. Evol. Microbiol.">
        <title>The Global Catalogue of Microorganisms (GCM) 10K type strain sequencing project: providing services to taxonomists for standard genome sequencing and annotation.</title>
        <authorList>
            <consortium name="The Broad Institute Genomics Platform"/>
            <consortium name="The Broad Institute Genome Sequencing Center for Infectious Disease"/>
            <person name="Wu L."/>
            <person name="Ma J."/>
        </authorList>
    </citation>
    <scope>NUCLEOTIDE SEQUENCE [LARGE SCALE GENOMIC DNA]</scope>
    <source>
        <strain evidence="6">JCM 17214</strain>
    </source>
</reference>
<dbReference type="Gene3D" id="1.25.40.10">
    <property type="entry name" value="Tetratricopeptide repeat domain"/>
    <property type="match status" value="2"/>
</dbReference>
<dbReference type="EMBL" id="BAABDH010000021">
    <property type="protein sequence ID" value="GAA3929267.1"/>
    <property type="molecule type" value="Genomic_DNA"/>
</dbReference>
<dbReference type="PANTHER" id="PTHR44943">
    <property type="entry name" value="CELLULOSE SYNTHASE OPERON PROTEIN C"/>
    <property type="match status" value="1"/>
</dbReference>